<dbReference type="EC" id="2.7.13.3" evidence="2"/>
<dbReference type="SUPFAM" id="SSF55874">
    <property type="entry name" value="ATPase domain of HSP90 chaperone/DNA topoisomerase II/histidine kinase"/>
    <property type="match status" value="1"/>
</dbReference>
<feature type="region of interest" description="Disordered" evidence="6">
    <location>
        <begin position="686"/>
        <end position="724"/>
    </location>
</feature>
<dbReference type="InterPro" id="IPR036890">
    <property type="entry name" value="HATPase_C_sf"/>
</dbReference>
<evidence type="ECO:0000256" key="2">
    <source>
        <dbReference type="ARBA" id="ARBA00012438"/>
    </source>
</evidence>
<gene>
    <name evidence="10" type="ORF">ACFQMF_12410</name>
</gene>
<comment type="catalytic activity">
    <reaction evidence="1">
        <text>ATP + protein L-histidine = ADP + protein N-phospho-L-histidine.</text>
        <dbReference type="EC" id="2.7.13.3"/>
    </reaction>
</comment>
<evidence type="ECO:0000256" key="3">
    <source>
        <dbReference type="ARBA" id="ARBA00022553"/>
    </source>
</evidence>
<sequence length="724" mass="77050">MAWQPTPYTAPLLVAAVAAVCFAAYAATKRRRGDGPLVHAFVGVAVGSGVWSLAYAAQLSATALDATLFWNRFVWVGIGVLGVAWPAFVLAYLDRTAWFRPRRFALLCLVPATAAGGALLFGAEQLFYRAPSLADAGGYLVVEFAPTPALLAFVAYSYAVNLLTFAALGRAALVREGVFRRQAALLLVAGAAPTVAGIVGVWSASGPPFVDLTPVTFAATSGVIGWVAFKGRLLDLSPIARDAVFANLADGVVVTDATGRIVDANGPARGLFPSVAVGRDVAAAFDRAPSVAEAVTGEGDAGPREDEFRVTLDGESGHRFLTVSVHSIAADRGGTRRDRSGTVLLFRDVTERETLQRRYRTLIEKSPNVIAVCGADGLLRYVSPSIERLLGRSPAEIEGRPIVDLVHPDDRLDAQRAFERAFETGDPQPIDHRIAHADGNWRRFETTVERLFDDAEEVVITATDVTESRRYEQRLQVLNRVLRHDLKNDANVIGGYADLLRDHVDSEGDGYLDIIDRKVETLTHLSDQAREIDVALHSEGGQTTIDLAELVERLCASLGSSFPHATVRISTPDAAVACADELLESAVRNVLENAVVHSDRDRPTVEASVAAADGGYRIEVADDGPGIPPAERAVFSEARETELEHASGLGLWLVHWIVTESGGELDIDTREPTGTLVAMWLPAADAGDGEAAVAEREGSPPTAADGESSTAVDGGDSAAADAPD</sequence>
<proteinExistence type="predicted"/>
<dbReference type="InterPro" id="IPR005467">
    <property type="entry name" value="His_kinase_dom"/>
</dbReference>
<evidence type="ECO:0000313" key="10">
    <source>
        <dbReference type="EMBL" id="MFC7325381.1"/>
    </source>
</evidence>
<evidence type="ECO:0000256" key="5">
    <source>
        <dbReference type="ARBA" id="ARBA00022777"/>
    </source>
</evidence>
<dbReference type="InterPro" id="IPR035965">
    <property type="entry name" value="PAS-like_dom_sf"/>
</dbReference>
<dbReference type="PANTHER" id="PTHR43304:SF1">
    <property type="entry name" value="PAC DOMAIN-CONTAINING PROTEIN"/>
    <property type="match status" value="1"/>
</dbReference>
<keyword evidence="3" id="KW-0597">Phosphoprotein</keyword>
<dbReference type="InterPro" id="IPR003661">
    <property type="entry name" value="HisK_dim/P_dom"/>
</dbReference>
<keyword evidence="5 10" id="KW-0418">Kinase</keyword>
<dbReference type="RefSeq" id="WP_256408116.1">
    <property type="nucleotide sequence ID" value="NZ_JANHDN010000002.1"/>
</dbReference>
<protein>
    <recommendedName>
        <fullName evidence="2">histidine kinase</fullName>
        <ecNumber evidence="2">2.7.13.3</ecNumber>
    </recommendedName>
</protein>
<feature type="compositionally biased region" description="Low complexity" evidence="6">
    <location>
        <begin position="708"/>
        <end position="724"/>
    </location>
</feature>
<dbReference type="Pfam" id="PF16927">
    <property type="entry name" value="HisKA_7TM"/>
    <property type="match status" value="1"/>
</dbReference>
<dbReference type="AlphaFoldDB" id="A0ABD6ANT1"/>
<evidence type="ECO:0000256" key="6">
    <source>
        <dbReference type="SAM" id="MobiDB-lite"/>
    </source>
</evidence>
<keyword evidence="4" id="KW-0808">Transferase</keyword>
<feature type="transmembrane region" description="Helical" evidence="7">
    <location>
        <begin position="37"/>
        <end position="57"/>
    </location>
</feature>
<dbReference type="PROSITE" id="PS50109">
    <property type="entry name" value="HIS_KIN"/>
    <property type="match status" value="1"/>
</dbReference>
<feature type="domain" description="Histidine kinase" evidence="8">
    <location>
        <begin position="481"/>
        <end position="685"/>
    </location>
</feature>
<dbReference type="InterPro" id="IPR013656">
    <property type="entry name" value="PAS_4"/>
</dbReference>
<dbReference type="InterPro" id="IPR004358">
    <property type="entry name" value="Sig_transdc_His_kin-like_C"/>
</dbReference>
<feature type="domain" description="PAS" evidence="9">
    <location>
        <begin position="355"/>
        <end position="425"/>
    </location>
</feature>
<keyword evidence="7" id="KW-0472">Membrane</keyword>
<dbReference type="SMART" id="SM00091">
    <property type="entry name" value="PAS"/>
    <property type="match status" value="2"/>
</dbReference>
<feature type="transmembrane region" description="Helical" evidence="7">
    <location>
        <begin position="183"/>
        <end position="203"/>
    </location>
</feature>
<accession>A0ABD6ANT1</accession>
<dbReference type="NCBIfam" id="TIGR00229">
    <property type="entry name" value="sensory_box"/>
    <property type="match status" value="1"/>
</dbReference>
<dbReference type="Gene3D" id="3.30.450.20">
    <property type="entry name" value="PAS domain"/>
    <property type="match status" value="2"/>
</dbReference>
<feature type="transmembrane region" description="Helical" evidence="7">
    <location>
        <begin position="69"/>
        <end position="92"/>
    </location>
</feature>
<feature type="transmembrane region" description="Helical" evidence="7">
    <location>
        <begin position="6"/>
        <end position="25"/>
    </location>
</feature>
<evidence type="ECO:0000259" key="9">
    <source>
        <dbReference type="PROSITE" id="PS50112"/>
    </source>
</evidence>
<dbReference type="PANTHER" id="PTHR43304">
    <property type="entry name" value="PHYTOCHROME-LIKE PROTEIN CPH1"/>
    <property type="match status" value="1"/>
</dbReference>
<feature type="transmembrane region" description="Helical" evidence="7">
    <location>
        <begin position="104"/>
        <end position="128"/>
    </location>
</feature>
<keyword evidence="7" id="KW-1133">Transmembrane helix</keyword>
<dbReference type="SUPFAM" id="SSF55785">
    <property type="entry name" value="PYP-like sensor domain (PAS domain)"/>
    <property type="match status" value="2"/>
</dbReference>
<dbReference type="InterPro" id="IPR003594">
    <property type="entry name" value="HATPase_dom"/>
</dbReference>
<keyword evidence="7" id="KW-0812">Transmembrane</keyword>
<dbReference type="InterPro" id="IPR031621">
    <property type="entry name" value="HisKA_7TM"/>
</dbReference>
<dbReference type="PRINTS" id="PR00344">
    <property type="entry name" value="BCTRLSENSOR"/>
</dbReference>
<dbReference type="CDD" id="cd00082">
    <property type="entry name" value="HisKA"/>
    <property type="match status" value="1"/>
</dbReference>
<feature type="transmembrane region" description="Helical" evidence="7">
    <location>
        <begin position="148"/>
        <end position="171"/>
    </location>
</feature>
<organism evidence="10 11">
    <name type="scientific">Halorubrum rutilum</name>
    <dbReference type="NCBI Taxonomy" id="1364933"/>
    <lineage>
        <taxon>Archaea</taxon>
        <taxon>Methanobacteriati</taxon>
        <taxon>Methanobacteriota</taxon>
        <taxon>Stenosarchaea group</taxon>
        <taxon>Halobacteria</taxon>
        <taxon>Halobacteriales</taxon>
        <taxon>Haloferacaceae</taxon>
        <taxon>Halorubrum</taxon>
    </lineage>
</organism>
<dbReference type="InterPro" id="IPR052162">
    <property type="entry name" value="Sensor_kinase/Photoreceptor"/>
</dbReference>
<dbReference type="Proteomes" id="UP001596545">
    <property type="component" value="Unassembled WGS sequence"/>
</dbReference>
<dbReference type="PROSITE" id="PS50112">
    <property type="entry name" value="PAS"/>
    <property type="match status" value="1"/>
</dbReference>
<evidence type="ECO:0000259" key="8">
    <source>
        <dbReference type="PROSITE" id="PS50109"/>
    </source>
</evidence>
<dbReference type="GO" id="GO:0004673">
    <property type="term" value="F:protein histidine kinase activity"/>
    <property type="evidence" value="ECO:0007669"/>
    <property type="project" value="UniProtKB-EC"/>
</dbReference>
<dbReference type="InterPro" id="IPR000014">
    <property type="entry name" value="PAS"/>
</dbReference>
<dbReference type="EMBL" id="JBHTBL010000011">
    <property type="protein sequence ID" value="MFC7325381.1"/>
    <property type="molecule type" value="Genomic_DNA"/>
</dbReference>
<evidence type="ECO:0000256" key="1">
    <source>
        <dbReference type="ARBA" id="ARBA00000085"/>
    </source>
</evidence>
<dbReference type="Pfam" id="PF02518">
    <property type="entry name" value="HATPase_c"/>
    <property type="match status" value="1"/>
</dbReference>
<dbReference type="CDD" id="cd00130">
    <property type="entry name" value="PAS"/>
    <property type="match status" value="1"/>
</dbReference>
<comment type="caution">
    <text evidence="10">The sequence shown here is derived from an EMBL/GenBank/DDBJ whole genome shotgun (WGS) entry which is preliminary data.</text>
</comment>
<evidence type="ECO:0000256" key="4">
    <source>
        <dbReference type="ARBA" id="ARBA00022679"/>
    </source>
</evidence>
<dbReference type="CDD" id="cd00075">
    <property type="entry name" value="HATPase"/>
    <property type="match status" value="1"/>
</dbReference>
<dbReference type="Pfam" id="PF13188">
    <property type="entry name" value="PAS_8"/>
    <property type="match status" value="1"/>
</dbReference>
<dbReference type="Pfam" id="PF08448">
    <property type="entry name" value="PAS_4"/>
    <property type="match status" value="1"/>
</dbReference>
<dbReference type="Gene3D" id="3.30.565.10">
    <property type="entry name" value="Histidine kinase-like ATPase, C-terminal domain"/>
    <property type="match status" value="1"/>
</dbReference>
<name>A0ABD6ANT1_9EURY</name>
<evidence type="ECO:0000256" key="7">
    <source>
        <dbReference type="SAM" id="Phobius"/>
    </source>
</evidence>
<dbReference type="SMART" id="SM00387">
    <property type="entry name" value="HATPase_c"/>
    <property type="match status" value="1"/>
</dbReference>
<reference evidence="10 11" key="1">
    <citation type="journal article" date="2019" name="Int. J. Syst. Evol. Microbiol.">
        <title>The Global Catalogue of Microorganisms (GCM) 10K type strain sequencing project: providing services to taxonomists for standard genome sequencing and annotation.</title>
        <authorList>
            <consortium name="The Broad Institute Genomics Platform"/>
            <consortium name="The Broad Institute Genome Sequencing Center for Infectious Disease"/>
            <person name="Wu L."/>
            <person name="Ma J."/>
        </authorList>
    </citation>
    <scope>NUCLEOTIDE SEQUENCE [LARGE SCALE GENOMIC DNA]</scope>
    <source>
        <strain evidence="10 11">CGMCC 1.12554</strain>
    </source>
</reference>
<keyword evidence="11" id="KW-1185">Reference proteome</keyword>
<evidence type="ECO:0000313" key="11">
    <source>
        <dbReference type="Proteomes" id="UP001596545"/>
    </source>
</evidence>